<accession>A0A1R1XC68</accession>
<feature type="transmembrane region" description="Helical" evidence="2">
    <location>
        <begin position="16"/>
        <end position="38"/>
    </location>
</feature>
<feature type="transmembrane region" description="Helical" evidence="2">
    <location>
        <begin position="269"/>
        <end position="289"/>
    </location>
</feature>
<dbReference type="OrthoDB" id="2448307at2759"/>
<dbReference type="Proteomes" id="UP000187429">
    <property type="component" value="Unassembled WGS sequence"/>
</dbReference>
<feature type="transmembrane region" description="Helical" evidence="2">
    <location>
        <begin position="143"/>
        <end position="161"/>
    </location>
</feature>
<feature type="transmembrane region" description="Helical" evidence="2">
    <location>
        <begin position="93"/>
        <end position="117"/>
    </location>
</feature>
<feature type="transmembrane region" description="Helical" evidence="2">
    <location>
        <begin position="67"/>
        <end position="87"/>
    </location>
</feature>
<proteinExistence type="predicted"/>
<keyword evidence="2" id="KW-0812">Transmembrane</keyword>
<sequence>MHLKNPFLAGRQWSSWAYIYAIVTLLLSLFISISSFIIHSKATNNLHLAESSFLSLQKVPLLKISKVLSSSFAFLQLYIIASTVIVLKLKTLILGYANLAVDLISFFYFISSLLFSLNSNSRASSSISSQDPNNDYKNTERSLILNLGIISAIIYFLFGLLFKSYILTYKLSSTFGWLTYRAIGANLKLRKSYFIQQLTQSSILLSFALIAVYTSHLLIIGYVFYIPDSLSLVISPPSSVFIPVGFAFFSIAILLLCSLFSLNQEMKWLQYSCIAVFIPTFTVCCPLALYKISSIHSQSDKNLPSNAAYLYSFGSFTILSGIFLSVMCILSLKTLGIGLRNQLLDIQILERSQVDLEEMSQSKLDINQLDFDNQSKSSTSLSKSTEKIIAPNIKQKLLNLIPPSINNPIKYSNSPYNPNDKSYLNESISKNFKRKSTSSTLSSIQSSILYASSLHKSDSQSPLDFDLNSRKNSNHEDSMSTFNLFNTKNLHSKSSFTPDNPEHNKHFVNVFRKFSSPMPSIAGIYNINSPDFSNTSFGSLQKPFDVLSADFSKISFLNSTSSSRFNKSSTNDTHLSELNTSTSNPVPYSSTKKNVDCSKPSLSATASDSPKSHASANPDTSMNMASTSTSLRDSGILASFSVSKKVSPQLIPHNTSSSNNLPPALNSHYLATNNRILTSKNTSIYPPISSETHPNNAQKDNKPINISQQFITSFFSPKINSDNHIHISNIPDFPSLQQVTSKSLNTDTNPSSPIISTPHNQMGLTQEELNTINGNIN</sequence>
<keyword evidence="2" id="KW-1133">Transmembrane helix</keyword>
<feature type="compositionally biased region" description="Basic and acidic residues" evidence="1">
    <location>
        <begin position="467"/>
        <end position="478"/>
    </location>
</feature>
<dbReference type="PANTHER" id="PTHR34391:SF2">
    <property type="entry name" value="TRP C-TERMINAL DOMAIN-CONTAINING PROTEIN"/>
    <property type="match status" value="1"/>
</dbReference>
<feature type="compositionally biased region" description="Polar residues" evidence="1">
    <location>
        <begin position="572"/>
        <end position="592"/>
    </location>
</feature>
<organism evidence="3 4">
    <name type="scientific">Smittium culicis</name>
    <dbReference type="NCBI Taxonomy" id="133412"/>
    <lineage>
        <taxon>Eukaryota</taxon>
        <taxon>Fungi</taxon>
        <taxon>Fungi incertae sedis</taxon>
        <taxon>Zoopagomycota</taxon>
        <taxon>Kickxellomycotina</taxon>
        <taxon>Harpellomycetes</taxon>
        <taxon>Harpellales</taxon>
        <taxon>Legeriomycetaceae</taxon>
        <taxon>Smittium</taxon>
    </lineage>
</organism>
<feature type="transmembrane region" description="Helical" evidence="2">
    <location>
        <begin position="309"/>
        <end position="332"/>
    </location>
</feature>
<keyword evidence="2" id="KW-0472">Membrane</keyword>
<feature type="region of interest" description="Disordered" evidence="1">
    <location>
        <begin position="457"/>
        <end position="480"/>
    </location>
</feature>
<comment type="caution">
    <text evidence="3">The sequence shown here is derived from an EMBL/GenBank/DDBJ whole genome shotgun (WGS) entry which is preliminary data.</text>
</comment>
<name>A0A1R1XC68_9FUNG</name>
<reference evidence="4" key="1">
    <citation type="submission" date="2017-01" db="EMBL/GenBank/DDBJ databases">
        <authorList>
            <person name="Wang Y."/>
            <person name="White M."/>
            <person name="Kvist S."/>
            <person name="Moncalvo J.-M."/>
        </authorList>
    </citation>
    <scope>NUCLEOTIDE SEQUENCE [LARGE SCALE GENOMIC DNA]</scope>
    <source>
        <strain evidence="4">ID-206-W2</strain>
    </source>
</reference>
<feature type="transmembrane region" description="Helical" evidence="2">
    <location>
        <begin position="167"/>
        <end position="183"/>
    </location>
</feature>
<dbReference type="AlphaFoldDB" id="A0A1R1XC68"/>
<dbReference type="InterPro" id="IPR040410">
    <property type="entry name" value="UPF0658_Golgi"/>
</dbReference>
<evidence type="ECO:0000313" key="3">
    <source>
        <dbReference type="EMBL" id="OMJ12229.1"/>
    </source>
</evidence>
<feature type="compositionally biased region" description="Polar residues" evidence="1">
    <location>
        <begin position="600"/>
        <end position="628"/>
    </location>
</feature>
<feature type="compositionally biased region" description="Low complexity" evidence="1">
    <location>
        <begin position="561"/>
        <end position="571"/>
    </location>
</feature>
<evidence type="ECO:0000313" key="4">
    <source>
        <dbReference type="Proteomes" id="UP000187429"/>
    </source>
</evidence>
<dbReference type="EMBL" id="LSSM01005667">
    <property type="protein sequence ID" value="OMJ12229.1"/>
    <property type="molecule type" value="Genomic_DNA"/>
</dbReference>
<gene>
    <name evidence="3" type="ORF">AYI69_g9494</name>
</gene>
<keyword evidence="4" id="KW-1185">Reference proteome</keyword>
<protein>
    <submittedName>
        <fullName evidence="3">Uncharacterized protein</fullName>
    </submittedName>
</protein>
<dbReference type="GO" id="GO:0005794">
    <property type="term" value="C:Golgi apparatus"/>
    <property type="evidence" value="ECO:0007669"/>
    <property type="project" value="TreeGrafter"/>
</dbReference>
<feature type="region of interest" description="Disordered" evidence="1">
    <location>
        <begin position="561"/>
        <end position="628"/>
    </location>
</feature>
<evidence type="ECO:0000256" key="1">
    <source>
        <dbReference type="SAM" id="MobiDB-lite"/>
    </source>
</evidence>
<feature type="transmembrane region" description="Helical" evidence="2">
    <location>
        <begin position="240"/>
        <end position="262"/>
    </location>
</feature>
<dbReference type="PANTHER" id="PTHR34391">
    <property type="entry name" value="UPF0658 GOLGI APPARATUS MEMBRANE PROTEIN C1952.10C-RELATED"/>
    <property type="match status" value="1"/>
</dbReference>
<evidence type="ECO:0000256" key="2">
    <source>
        <dbReference type="SAM" id="Phobius"/>
    </source>
</evidence>
<feature type="transmembrane region" description="Helical" evidence="2">
    <location>
        <begin position="203"/>
        <end position="225"/>
    </location>
</feature>